<comment type="caution">
    <text evidence="1">The sequence shown here is derived from an EMBL/GenBank/DDBJ whole genome shotgun (WGS) entry which is preliminary data.</text>
</comment>
<protein>
    <submittedName>
        <fullName evidence="1">DNA-binding protein</fullName>
    </submittedName>
</protein>
<dbReference type="OrthoDB" id="4867343at2759"/>
<dbReference type="GO" id="GO:0003677">
    <property type="term" value="F:DNA binding"/>
    <property type="evidence" value="ECO:0007669"/>
    <property type="project" value="UniProtKB-KW"/>
</dbReference>
<gene>
    <name evidence="1" type="ORF">IF1G_05298</name>
</gene>
<organism evidence="1 2">
    <name type="scientific">Cordyceps javanica</name>
    <dbReference type="NCBI Taxonomy" id="43265"/>
    <lineage>
        <taxon>Eukaryota</taxon>
        <taxon>Fungi</taxon>
        <taxon>Dikarya</taxon>
        <taxon>Ascomycota</taxon>
        <taxon>Pezizomycotina</taxon>
        <taxon>Sordariomycetes</taxon>
        <taxon>Hypocreomycetidae</taxon>
        <taxon>Hypocreales</taxon>
        <taxon>Cordycipitaceae</taxon>
        <taxon>Cordyceps</taxon>
    </lineage>
</organism>
<dbReference type="EMBL" id="SPUK01000007">
    <property type="protein sequence ID" value="TQV95469.1"/>
    <property type="molecule type" value="Genomic_DNA"/>
</dbReference>
<reference evidence="1 2" key="1">
    <citation type="journal article" date="2019" name="Appl. Microbiol. Biotechnol.">
        <title>Genome sequence of Isaria javanica and comparative genome analysis insights into family S53 peptidase evolution in fungal entomopathogens.</title>
        <authorList>
            <person name="Lin R."/>
            <person name="Zhang X."/>
            <person name="Xin B."/>
            <person name="Zou M."/>
            <person name="Gao Y."/>
            <person name="Qin F."/>
            <person name="Hu Q."/>
            <person name="Xie B."/>
            <person name="Cheng X."/>
        </authorList>
    </citation>
    <scope>NUCLEOTIDE SEQUENCE [LARGE SCALE GENOMIC DNA]</scope>
    <source>
        <strain evidence="1 2">IJ1G</strain>
    </source>
</reference>
<dbReference type="AlphaFoldDB" id="A0A545V1A4"/>
<sequence>MERLRTVAAYFWNFRYLPMKYRWPLIKLRRRLFPSRSPLELRCSIRYARSIRYPPVRSPSLFVLGLLWPLPTWKFAAELPQPPRLIAAHPESVDQMAHDVQLLRLMPLWRSRDTPLRSAYRIYEAVCARDGDLIASEAQYFWGQESWATADIPEPPCRQNEEQFAVMAATVETLVECFNWRIEMGLRRNDPLFNNAYKEPPPAQPEVCPSWTSSAGTLPEELVLGSRTTYIKSPFNRRNIHFTTGDFYSV</sequence>
<name>A0A545V1A4_9HYPO</name>
<keyword evidence="1" id="KW-0238">DNA-binding</keyword>
<evidence type="ECO:0000313" key="2">
    <source>
        <dbReference type="Proteomes" id="UP000315783"/>
    </source>
</evidence>
<keyword evidence="2" id="KW-1185">Reference proteome</keyword>
<evidence type="ECO:0000313" key="1">
    <source>
        <dbReference type="EMBL" id="TQV95469.1"/>
    </source>
</evidence>
<proteinExistence type="predicted"/>
<accession>A0A545V1A4</accession>
<dbReference type="Proteomes" id="UP000315783">
    <property type="component" value="Unassembled WGS sequence"/>
</dbReference>